<organism evidence="1 2">
    <name type="scientific">Paramuricea clavata</name>
    <name type="common">Red gorgonian</name>
    <name type="synonym">Violescent sea-whip</name>
    <dbReference type="NCBI Taxonomy" id="317549"/>
    <lineage>
        <taxon>Eukaryota</taxon>
        <taxon>Metazoa</taxon>
        <taxon>Cnidaria</taxon>
        <taxon>Anthozoa</taxon>
        <taxon>Octocorallia</taxon>
        <taxon>Malacalcyonacea</taxon>
        <taxon>Plexauridae</taxon>
        <taxon>Paramuricea</taxon>
    </lineage>
</organism>
<dbReference type="AlphaFoldDB" id="A0A7D9K8K4"/>
<evidence type="ECO:0000313" key="1">
    <source>
        <dbReference type="EMBL" id="CAB4041976.1"/>
    </source>
</evidence>
<comment type="caution">
    <text evidence="1">The sequence shown here is derived from an EMBL/GenBank/DDBJ whole genome shotgun (WGS) entry which is preliminary data.</text>
</comment>
<name>A0A7D9K8K4_PARCT</name>
<evidence type="ECO:0000313" key="2">
    <source>
        <dbReference type="Proteomes" id="UP001152795"/>
    </source>
</evidence>
<gene>
    <name evidence="1" type="ORF">PACLA_8A015951</name>
</gene>
<keyword evidence="2" id="KW-1185">Reference proteome</keyword>
<sequence length="137" mass="15065">MCYKIFVVLAIVLTFSTMGCALKCYACFYSSNLPVPTSLQYCNNITVDCPTTYCYSVSYTTSKGISAVRRGCDNIPNEKYCPNSGEACQRQRNSGQFNITSCSETCCTTDLCTSATVRVMAAKFILCLMIIVGYFLA</sequence>
<accession>A0A7D9K8K4</accession>
<reference evidence="1" key="1">
    <citation type="submission" date="2020-04" db="EMBL/GenBank/DDBJ databases">
        <authorList>
            <person name="Alioto T."/>
            <person name="Alioto T."/>
            <person name="Gomez Garrido J."/>
        </authorList>
    </citation>
    <scope>NUCLEOTIDE SEQUENCE</scope>
    <source>
        <strain evidence="1">A484AB</strain>
    </source>
</reference>
<dbReference type="Proteomes" id="UP001152795">
    <property type="component" value="Unassembled WGS sequence"/>
</dbReference>
<proteinExistence type="predicted"/>
<dbReference type="EMBL" id="CACRXK020029250">
    <property type="protein sequence ID" value="CAB4041976.1"/>
    <property type="molecule type" value="Genomic_DNA"/>
</dbReference>
<protein>
    <submittedName>
        <fullName evidence="1">Uncharacterized protein</fullName>
    </submittedName>
</protein>
<dbReference type="PROSITE" id="PS51257">
    <property type="entry name" value="PROKAR_LIPOPROTEIN"/>
    <property type="match status" value="1"/>
</dbReference>